<evidence type="ECO:0000313" key="5">
    <source>
        <dbReference type="EMBL" id="MBM9476862.1"/>
    </source>
</evidence>
<dbReference type="InterPro" id="IPR000683">
    <property type="entry name" value="Gfo/Idh/MocA-like_OxRdtase_N"/>
</dbReference>
<dbReference type="PANTHER" id="PTHR22604:SF105">
    <property type="entry name" value="TRANS-1,2-DIHYDROBENZENE-1,2-DIOL DEHYDROGENASE"/>
    <property type="match status" value="1"/>
</dbReference>
<dbReference type="InterPro" id="IPR055170">
    <property type="entry name" value="GFO_IDH_MocA-like_dom"/>
</dbReference>
<dbReference type="EMBL" id="JAERWL010000009">
    <property type="protein sequence ID" value="MBM9476862.1"/>
    <property type="molecule type" value="Genomic_DNA"/>
</dbReference>
<evidence type="ECO:0000313" key="6">
    <source>
        <dbReference type="Proteomes" id="UP000663801"/>
    </source>
</evidence>
<comment type="caution">
    <text evidence="5">The sequence shown here is derived from an EMBL/GenBank/DDBJ whole genome shotgun (WGS) entry which is preliminary data.</text>
</comment>
<evidence type="ECO:0000259" key="3">
    <source>
        <dbReference type="Pfam" id="PF01408"/>
    </source>
</evidence>
<dbReference type="AlphaFoldDB" id="A0A938YNZ9"/>
<dbReference type="GO" id="GO:0016491">
    <property type="term" value="F:oxidoreductase activity"/>
    <property type="evidence" value="ECO:0007669"/>
    <property type="project" value="UniProtKB-KW"/>
</dbReference>
<dbReference type="Proteomes" id="UP000663801">
    <property type="component" value="Unassembled WGS sequence"/>
</dbReference>
<sequence>MVWRVACRIRSVSGATRRVDLVRPDRRRVPRPLYAAPVSLPRSLPTSRVPDPADAPPLRWGILAPGGIARSFADGLHRHTRQRVVAAGSRSLHRARVFADKFGVERAYGSYQELVDDPAVDVVYVASPHSGHHEQALLAIAAGKHVLVEKAFTRNATEAADVVRAARAAGVFAMEAMWTRFLPRTDVLTQLLTDGVLGELRSVLADNGQWFEPDPGHRLFDPEQAGGTLLDLGIYPISFAWSVLGRPDSFLASGTLTDTAVDAQVAMILQYPAAQAVLAATLTARTPTAASVSGTLARVEIGHPFYTPVPLVLIDRDGERITGDPEPIAGHLGLCHEAAHVAQLIADGATESPLMPLDESVAIMTFIDEVRARLGVGYPGE</sequence>
<reference evidence="5" key="1">
    <citation type="submission" date="2021-01" db="EMBL/GenBank/DDBJ databases">
        <title>KCTC 19127 draft genome.</title>
        <authorList>
            <person name="An D."/>
        </authorList>
    </citation>
    <scope>NUCLEOTIDE SEQUENCE</scope>
    <source>
        <strain evidence="5">KCTC 19127</strain>
    </source>
</reference>
<feature type="domain" description="GFO/IDH/MocA-like oxidoreductase" evidence="4">
    <location>
        <begin position="189"/>
        <end position="299"/>
    </location>
</feature>
<dbReference type="InterPro" id="IPR036291">
    <property type="entry name" value="NAD(P)-bd_dom_sf"/>
</dbReference>
<dbReference type="Pfam" id="PF22725">
    <property type="entry name" value="GFO_IDH_MocA_C3"/>
    <property type="match status" value="1"/>
</dbReference>
<protein>
    <submittedName>
        <fullName evidence="5">Gfo/Idh/MocA family oxidoreductase</fullName>
    </submittedName>
</protein>
<dbReference type="PANTHER" id="PTHR22604">
    <property type="entry name" value="OXIDOREDUCTASES"/>
    <property type="match status" value="1"/>
</dbReference>
<keyword evidence="6" id="KW-1185">Reference proteome</keyword>
<comment type="similarity">
    <text evidence="1">Belongs to the Gfo/Idh/MocA family.</text>
</comment>
<accession>A0A938YNZ9</accession>
<dbReference type="InterPro" id="IPR050984">
    <property type="entry name" value="Gfo/Idh/MocA_domain"/>
</dbReference>
<organism evidence="5 6">
    <name type="scientific">Nakamurella flavida</name>
    <dbReference type="NCBI Taxonomy" id="363630"/>
    <lineage>
        <taxon>Bacteria</taxon>
        <taxon>Bacillati</taxon>
        <taxon>Actinomycetota</taxon>
        <taxon>Actinomycetes</taxon>
        <taxon>Nakamurellales</taxon>
        <taxon>Nakamurellaceae</taxon>
        <taxon>Nakamurella</taxon>
    </lineage>
</organism>
<dbReference type="Pfam" id="PF01408">
    <property type="entry name" value="GFO_IDH_MocA"/>
    <property type="match status" value="1"/>
</dbReference>
<proteinExistence type="inferred from homology"/>
<name>A0A938YNZ9_9ACTN</name>
<gene>
    <name evidence="5" type="ORF">JL107_10425</name>
</gene>
<dbReference type="GO" id="GO:0000166">
    <property type="term" value="F:nucleotide binding"/>
    <property type="evidence" value="ECO:0007669"/>
    <property type="project" value="InterPro"/>
</dbReference>
<evidence type="ECO:0000256" key="1">
    <source>
        <dbReference type="ARBA" id="ARBA00010928"/>
    </source>
</evidence>
<feature type="domain" description="Gfo/Idh/MocA-like oxidoreductase N-terminal" evidence="3">
    <location>
        <begin position="59"/>
        <end position="174"/>
    </location>
</feature>
<evidence type="ECO:0000259" key="4">
    <source>
        <dbReference type="Pfam" id="PF22725"/>
    </source>
</evidence>
<evidence type="ECO:0000256" key="2">
    <source>
        <dbReference type="ARBA" id="ARBA00023002"/>
    </source>
</evidence>
<dbReference type="Gene3D" id="3.40.50.720">
    <property type="entry name" value="NAD(P)-binding Rossmann-like Domain"/>
    <property type="match status" value="1"/>
</dbReference>
<dbReference type="Gene3D" id="3.30.360.10">
    <property type="entry name" value="Dihydrodipicolinate Reductase, domain 2"/>
    <property type="match status" value="1"/>
</dbReference>
<dbReference type="SUPFAM" id="SSF51735">
    <property type="entry name" value="NAD(P)-binding Rossmann-fold domains"/>
    <property type="match status" value="1"/>
</dbReference>
<dbReference type="SUPFAM" id="SSF55347">
    <property type="entry name" value="Glyceraldehyde-3-phosphate dehydrogenase-like, C-terminal domain"/>
    <property type="match status" value="1"/>
</dbReference>
<keyword evidence="2" id="KW-0560">Oxidoreductase</keyword>